<evidence type="ECO:0000313" key="3">
    <source>
        <dbReference type="EMBL" id="AQZ50010.1"/>
    </source>
</evidence>
<sequence length="250" mass="25647">MSDILPVRPRVAVITGASGGIGRATAERLAALGASVVIGYHGNREKAEALAAALPGNGHVALRIAIEEADSIAAAADAVEARFGAVDLLVNNGGTTEVVPADDLEGLTDDLFDRITQVNLRGPFAMVRAFRPLLSRGENAAVVNVSSIAARTGVGSNLAYCAAKAGLDALTIGLAKALAPDIRVFSVSPAGVDTGFVPGRPREKLEAMAKTLPLQRITMPDDVARAIIACATLLTSSTGIVVPVDEGRHL</sequence>
<dbReference type="InterPro" id="IPR020904">
    <property type="entry name" value="Sc_DH/Rdtase_CS"/>
</dbReference>
<dbReference type="RefSeq" id="WP_018065697.1">
    <property type="nucleotide sequence ID" value="NZ_AQWH01000015.1"/>
</dbReference>
<accession>A0A1U9YXA1</accession>
<dbReference type="PROSITE" id="PS00061">
    <property type="entry name" value="ADH_SHORT"/>
    <property type="match status" value="1"/>
</dbReference>
<keyword evidence="4" id="KW-1185">Reference proteome</keyword>
<dbReference type="PRINTS" id="PR00081">
    <property type="entry name" value="GDHRDH"/>
</dbReference>
<dbReference type="Gene3D" id="3.40.50.720">
    <property type="entry name" value="NAD(P)-binding Rossmann-like Domain"/>
    <property type="match status" value="1"/>
</dbReference>
<dbReference type="CDD" id="cd05233">
    <property type="entry name" value="SDR_c"/>
    <property type="match status" value="1"/>
</dbReference>
<dbReference type="PRINTS" id="PR00080">
    <property type="entry name" value="SDRFAMILY"/>
</dbReference>
<dbReference type="AlphaFoldDB" id="A0A1U9YXA1"/>
<dbReference type="STRING" id="1122214.Mame_00634"/>
<name>A0A1U9YXA1_9HYPH</name>
<dbReference type="GO" id="GO:0004316">
    <property type="term" value="F:3-oxoacyl-[acyl-carrier-protein] reductase (NADPH) activity"/>
    <property type="evidence" value="ECO:0007669"/>
    <property type="project" value="UniProtKB-EC"/>
</dbReference>
<dbReference type="PANTHER" id="PTHR43639:SF1">
    <property type="entry name" value="SHORT-CHAIN DEHYDROGENASE_REDUCTASE FAMILY PROTEIN"/>
    <property type="match status" value="1"/>
</dbReference>
<proteinExistence type="inferred from homology"/>
<dbReference type="PANTHER" id="PTHR43639">
    <property type="entry name" value="OXIDOREDUCTASE, SHORT-CHAIN DEHYDROGENASE/REDUCTASE FAMILY (AFU_ORTHOLOGUE AFUA_5G02870)"/>
    <property type="match status" value="1"/>
</dbReference>
<protein>
    <submittedName>
        <fullName evidence="3">3-oxoacyl-[acyl-carrier-protein] reductase FabG</fullName>
        <ecNumber evidence="3">1.1.1.100</ecNumber>
    </submittedName>
</protein>
<dbReference type="Proteomes" id="UP000191135">
    <property type="component" value="Chromosome"/>
</dbReference>
<dbReference type="OrthoDB" id="198783at2"/>
<dbReference type="Pfam" id="PF13561">
    <property type="entry name" value="adh_short_C2"/>
    <property type="match status" value="1"/>
</dbReference>
<reference evidence="3 4" key="1">
    <citation type="submission" date="2017-03" db="EMBL/GenBank/DDBJ databases">
        <title>Foreign affairs: Plasmid Transfer between Roseobacters and Rhizobia.</title>
        <authorList>
            <person name="Bartling P."/>
            <person name="Bunk B."/>
            <person name="Overmann J."/>
            <person name="Brinkmann H."/>
            <person name="Petersen J."/>
        </authorList>
    </citation>
    <scope>NUCLEOTIDE SEQUENCE [LARGE SCALE GENOMIC DNA]</scope>
    <source>
        <strain evidence="3 4">MACL11</strain>
    </source>
</reference>
<evidence type="ECO:0000256" key="2">
    <source>
        <dbReference type="ARBA" id="ARBA00023002"/>
    </source>
</evidence>
<dbReference type="EC" id="1.1.1.100" evidence="3"/>
<dbReference type="InterPro" id="IPR036291">
    <property type="entry name" value="NAD(P)-bd_dom_sf"/>
</dbReference>
<dbReference type="eggNOG" id="COG4221">
    <property type="taxonomic scope" value="Bacteria"/>
</dbReference>
<dbReference type="FunFam" id="3.40.50.720:FF:000084">
    <property type="entry name" value="Short-chain dehydrogenase reductase"/>
    <property type="match status" value="1"/>
</dbReference>
<dbReference type="SUPFAM" id="SSF51735">
    <property type="entry name" value="NAD(P)-binding Rossmann-fold domains"/>
    <property type="match status" value="1"/>
</dbReference>
<evidence type="ECO:0000313" key="4">
    <source>
        <dbReference type="Proteomes" id="UP000191135"/>
    </source>
</evidence>
<dbReference type="InterPro" id="IPR002347">
    <property type="entry name" value="SDR_fam"/>
</dbReference>
<organism evidence="3 4">
    <name type="scientific">Martelella mediterranea DSM 17316</name>
    <dbReference type="NCBI Taxonomy" id="1122214"/>
    <lineage>
        <taxon>Bacteria</taxon>
        <taxon>Pseudomonadati</taxon>
        <taxon>Pseudomonadota</taxon>
        <taxon>Alphaproteobacteria</taxon>
        <taxon>Hyphomicrobiales</taxon>
        <taxon>Aurantimonadaceae</taxon>
        <taxon>Martelella</taxon>
    </lineage>
</organism>
<evidence type="ECO:0000256" key="1">
    <source>
        <dbReference type="ARBA" id="ARBA00006484"/>
    </source>
</evidence>
<keyword evidence="2 3" id="KW-0560">Oxidoreductase</keyword>
<gene>
    <name evidence="3" type="primary">fabG_4</name>
    <name evidence="3" type="ORF">Mame_00634</name>
</gene>
<comment type="similarity">
    <text evidence="1">Belongs to the short-chain dehydrogenases/reductases (SDR) family.</text>
</comment>
<dbReference type="KEGG" id="mmed:Mame_00634"/>
<dbReference type="EMBL" id="CP020330">
    <property type="protein sequence ID" value="AQZ50010.1"/>
    <property type="molecule type" value="Genomic_DNA"/>
</dbReference>